<sequence>MSIGAALAPPPSGNAVDGLVALAREAAGAGLRSAWFGQRFDYDAIAVAGLVGREVPGLAVGTSAVPLQPRHPLVIAAQAQTAQAATGGRFRLGLALGAPAFVEPVYGVRYERPAARLREYLTVLRRVADGDASPFEGELVTAAPPMPTALDGGTPYPLLVAALGPQALRVTGELGDGTLPFLAGPRALGEHIVPEITRAAEKAGRPAPRVVAFVAGVVTGDVDAAREAAARATAFYDRVPSYQRAIALSGAERAADLVVAGDAAAVEAAVRSYFDAGATEVVFTQTDLVGREAQSRTLEVLGGLA</sequence>
<dbReference type="EMBL" id="JAIBOA010000028">
    <property type="protein sequence ID" value="MBW8486959.1"/>
    <property type="molecule type" value="Genomic_DNA"/>
</dbReference>
<dbReference type="InterPro" id="IPR019910">
    <property type="entry name" value="Lucif-like_OxRdtase_MSMEG_4879"/>
</dbReference>
<dbReference type="CDD" id="cd01097">
    <property type="entry name" value="Tetrahydromethanopterin_reductase"/>
    <property type="match status" value="1"/>
</dbReference>
<keyword evidence="4" id="KW-1185">Reference proteome</keyword>
<protein>
    <submittedName>
        <fullName evidence="3">TIGR03564 family F420-dependent LLM class oxidoreductase</fullName>
        <ecNumber evidence="3">1.-.-.-</ecNumber>
    </submittedName>
</protein>
<keyword evidence="1 3" id="KW-0560">Oxidoreductase</keyword>
<dbReference type="Pfam" id="PF00296">
    <property type="entry name" value="Bac_luciferase"/>
    <property type="match status" value="1"/>
</dbReference>
<dbReference type="RefSeq" id="WP_220170194.1">
    <property type="nucleotide sequence ID" value="NZ_JAIBOA010000028.1"/>
</dbReference>
<feature type="domain" description="Luciferase-like" evidence="2">
    <location>
        <begin position="14"/>
        <end position="280"/>
    </location>
</feature>
<proteinExistence type="predicted"/>
<organism evidence="3 4">
    <name type="scientific">Actinomadura parmotrematis</name>
    <dbReference type="NCBI Taxonomy" id="2864039"/>
    <lineage>
        <taxon>Bacteria</taxon>
        <taxon>Bacillati</taxon>
        <taxon>Actinomycetota</taxon>
        <taxon>Actinomycetes</taxon>
        <taxon>Streptosporangiales</taxon>
        <taxon>Thermomonosporaceae</taxon>
        <taxon>Actinomadura</taxon>
    </lineage>
</organism>
<evidence type="ECO:0000313" key="3">
    <source>
        <dbReference type="EMBL" id="MBW8486959.1"/>
    </source>
</evidence>
<dbReference type="PANTHER" id="PTHR43244">
    <property type="match status" value="1"/>
</dbReference>
<dbReference type="SUPFAM" id="SSF51679">
    <property type="entry name" value="Bacterial luciferase-like"/>
    <property type="match status" value="1"/>
</dbReference>
<dbReference type="InterPro" id="IPR011251">
    <property type="entry name" value="Luciferase-like_dom"/>
</dbReference>
<dbReference type="Proteomes" id="UP000774570">
    <property type="component" value="Unassembled WGS sequence"/>
</dbReference>
<gene>
    <name evidence="3" type="ORF">K1Y72_31635</name>
</gene>
<dbReference type="Gene3D" id="3.20.20.30">
    <property type="entry name" value="Luciferase-like domain"/>
    <property type="match status" value="1"/>
</dbReference>
<dbReference type="PANTHER" id="PTHR43244:SF1">
    <property type="entry name" value="5,10-METHYLENETETRAHYDROMETHANOPTERIN REDUCTASE"/>
    <property type="match status" value="1"/>
</dbReference>
<name>A0ABS7G2L3_9ACTN</name>
<evidence type="ECO:0000256" key="1">
    <source>
        <dbReference type="ARBA" id="ARBA00023002"/>
    </source>
</evidence>
<evidence type="ECO:0000259" key="2">
    <source>
        <dbReference type="Pfam" id="PF00296"/>
    </source>
</evidence>
<dbReference type="InterPro" id="IPR036661">
    <property type="entry name" value="Luciferase-like_sf"/>
</dbReference>
<dbReference type="InterPro" id="IPR050564">
    <property type="entry name" value="F420-G6PD/mer"/>
</dbReference>
<dbReference type="EC" id="1.-.-.-" evidence="3"/>
<accession>A0ABS7G2L3</accession>
<dbReference type="NCBIfam" id="TIGR03564">
    <property type="entry name" value="F420_MSMEG_4879"/>
    <property type="match status" value="1"/>
</dbReference>
<comment type="caution">
    <text evidence="3">The sequence shown here is derived from an EMBL/GenBank/DDBJ whole genome shotgun (WGS) entry which is preliminary data.</text>
</comment>
<dbReference type="GO" id="GO:0016491">
    <property type="term" value="F:oxidoreductase activity"/>
    <property type="evidence" value="ECO:0007669"/>
    <property type="project" value="UniProtKB-KW"/>
</dbReference>
<reference evidence="3 4" key="1">
    <citation type="submission" date="2021-07" db="EMBL/GenBank/DDBJ databases">
        <title>Actinomadura sp. PM05-2 isolated from lichen.</title>
        <authorList>
            <person name="Somphong A."/>
            <person name="Phongsopitanun W."/>
            <person name="Tanasupawat S."/>
            <person name="Peongsungnone V."/>
        </authorList>
    </citation>
    <scope>NUCLEOTIDE SEQUENCE [LARGE SCALE GENOMIC DNA]</scope>
    <source>
        <strain evidence="3 4">PM05-2</strain>
    </source>
</reference>
<evidence type="ECO:0000313" key="4">
    <source>
        <dbReference type="Proteomes" id="UP000774570"/>
    </source>
</evidence>